<protein>
    <recommendedName>
        <fullName evidence="4">Secreted protein</fullName>
    </recommendedName>
</protein>
<feature type="signal peptide" evidence="1">
    <location>
        <begin position="1"/>
        <end position="23"/>
    </location>
</feature>
<name>A0AAD8XIJ7_GLOAC</name>
<evidence type="ECO:0000256" key="1">
    <source>
        <dbReference type="SAM" id="SignalP"/>
    </source>
</evidence>
<reference evidence="2" key="1">
    <citation type="submission" date="2021-12" db="EMBL/GenBank/DDBJ databases">
        <title>Comparative genomics, transcriptomics and evolutionary studies reveal genomic signatures of adaptation to plant cell wall in hemibiotrophic fungi.</title>
        <authorList>
            <consortium name="DOE Joint Genome Institute"/>
            <person name="Baroncelli R."/>
            <person name="Diaz J.F."/>
            <person name="Benocci T."/>
            <person name="Peng M."/>
            <person name="Battaglia E."/>
            <person name="Haridas S."/>
            <person name="Andreopoulos W."/>
            <person name="Labutti K."/>
            <person name="Pangilinan J."/>
            <person name="Floch G.L."/>
            <person name="Makela M.R."/>
            <person name="Henrissat B."/>
            <person name="Grigoriev I.V."/>
            <person name="Crouch J.A."/>
            <person name="De Vries R.P."/>
            <person name="Sukno S.A."/>
            <person name="Thon M.R."/>
        </authorList>
    </citation>
    <scope>NUCLEOTIDE SEQUENCE</scope>
    <source>
        <strain evidence="2">CBS 112980</strain>
    </source>
</reference>
<dbReference type="Proteomes" id="UP001244207">
    <property type="component" value="Unassembled WGS sequence"/>
</dbReference>
<dbReference type="AlphaFoldDB" id="A0AAD8XIJ7"/>
<accession>A0AAD8XIJ7</accession>
<evidence type="ECO:0008006" key="4">
    <source>
        <dbReference type="Google" id="ProtNLM"/>
    </source>
</evidence>
<sequence>MVAQKAWHICTFHTLLFIRWSVGFHFETIRVAQADHILAYGVSVQRTVSVVRLVESGPAGFHCERVFRGEPALLDGNRKSGWDVRRMDGGPLAPSEAVERRHIRQEVNVVGQERIECQTLLDERDGGTRIADNLARHDT</sequence>
<gene>
    <name evidence="2" type="ORF">BDZ83DRAFT_648369</name>
</gene>
<organism evidence="2 3">
    <name type="scientific">Glomerella acutata</name>
    <name type="common">Colletotrichum acutatum</name>
    <dbReference type="NCBI Taxonomy" id="27357"/>
    <lineage>
        <taxon>Eukaryota</taxon>
        <taxon>Fungi</taxon>
        <taxon>Dikarya</taxon>
        <taxon>Ascomycota</taxon>
        <taxon>Pezizomycotina</taxon>
        <taxon>Sordariomycetes</taxon>
        <taxon>Hypocreomycetidae</taxon>
        <taxon>Glomerellales</taxon>
        <taxon>Glomerellaceae</taxon>
        <taxon>Colletotrichum</taxon>
        <taxon>Colletotrichum acutatum species complex</taxon>
    </lineage>
</organism>
<evidence type="ECO:0000313" key="3">
    <source>
        <dbReference type="Proteomes" id="UP001244207"/>
    </source>
</evidence>
<dbReference type="RefSeq" id="XP_060368752.1">
    <property type="nucleotide sequence ID" value="XM_060510174.1"/>
</dbReference>
<keyword evidence="3" id="KW-1185">Reference proteome</keyword>
<dbReference type="GeneID" id="85394073"/>
<feature type="chain" id="PRO_5041917991" description="Secreted protein" evidence="1">
    <location>
        <begin position="24"/>
        <end position="139"/>
    </location>
</feature>
<keyword evidence="1" id="KW-0732">Signal</keyword>
<proteinExistence type="predicted"/>
<dbReference type="EMBL" id="JAHMHS010000015">
    <property type="protein sequence ID" value="KAK1728697.1"/>
    <property type="molecule type" value="Genomic_DNA"/>
</dbReference>
<comment type="caution">
    <text evidence="2">The sequence shown here is derived from an EMBL/GenBank/DDBJ whole genome shotgun (WGS) entry which is preliminary data.</text>
</comment>
<evidence type="ECO:0000313" key="2">
    <source>
        <dbReference type="EMBL" id="KAK1728697.1"/>
    </source>
</evidence>